<dbReference type="GeneID" id="98143273"/>
<proteinExistence type="predicted"/>
<feature type="transmembrane region" description="Helical" evidence="5">
    <location>
        <begin position="453"/>
        <end position="476"/>
    </location>
</feature>
<evidence type="ECO:0000256" key="5">
    <source>
        <dbReference type="SAM" id="Phobius"/>
    </source>
</evidence>
<sequence>MSTNPQPESIDETSPLLNSHDDQEQYLLVTFDGPDDPGDPMNMPSWRKWACASILGAMTFAATFSSAVFSAVAPAVANELNVAPETMSWATSLYVFGFATGPVIMGPASELYGRKLPLFLGYLGFILSQIPVGVARDIKTVLFFRFIGGVTSAGSPAIVGGYLADFLPPVERGVAVAIFAATTLIGPSVGSIVGAILVETSMGWRWTAWLSLILGAVFSAIGYFILPETYVPVLLKRRAIKLRYETGDSKIRAALEERPVSAVDFLVRYLSRPFVMLLLEPILVSMTLYISFTFGMVYLLFMAYPISFVQQRHWALVQGTLPSISIVLGIILGSAYVVRYTLTTLQKKFRQDGVISPEDRLPPMIVGACLLPIGLFWFAGTSSAEINAWPQIASGVPIGFGLQVILLQSLAYLIDIYTTNANSAIAGTVVVRSLLGGVFPLLAIPMYRNLGVFWATGVLGLCGVVFAPIPVLFLLYGQQIRKFSKYVRHD</sequence>
<gene>
    <name evidence="7" type="ORF">BJX67DRAFT_343938</name>
</gene>
<feature type="transmembrane region" description="Helical" evidence="5">
    <location>
        <begin position="176"/>
        <end position="198"/>
    </location>
</feature>
<evidence type="ECO:0000259" key="6">
    <source>
        <dbReference type="PROSITE" id="PS50850"/>
    </source>
</evidence>
<protein>
    <submittedName>
        <fullName evidence="7">Major facilitator superfamily domain-containing protein</fullName>
    </submittedName>
</protein>
<dbReference type="InterPro" id="IPR011701">
    <property type="entry name" value="MFS"/>
</dbReference>
<dbReference type="PROSITE" id="PS50850">
    <property type="entry name" value="MFS"/>
    <property type="match status" value="1"/>
</dbReference>
<feature type="transmembrane region" description="Helical" evidence="5">
    <location>
        <begin position="142"/>
        <end position="164"/>
    </location>
</feature>
<dbReference type="Proteomes" id="UP001610432">
    <property type="component" value="Unassembled WGS sequence"/>
</dbReference>
<evidence type="ECO:0000313" key="8">
    <source>
        <dbReference type="Proteomes" id="UP001610432"/>
    </source>
</evidence>
<evidence type="ECO:0000256" key="3">
    <source>
        <dbReference type="ARBA" id="ARBA00022989"/>
    </source>
</evidence>
<feature type="transmembrane region" description="Helical" evidence="5">
    <location>
        <begin position="361"/>
        <end position="380"/>
    </location>
</feature>
<comment type="caution">
    <text evidence="7">The sequence shown here is derived from an EMBL/GenBank/DDBJ whole genome shotgun (WGS) entry which is preliminary data.</text>
</comment>
<evidence type="ECO:0000313" key="7">
    <source>
        <dbReference type="EMBL" id="KAL2871246.1"/>
    </source>
</evidence>
<dbReference type="CDD" id="cd17323">
    <property type="entry name" value="MFS_Tpo1_MDR_like"/>
    <property type="match status" value="1"/>
</dbReference>
<dbReference type="RefSeq" id="XP_070890225.1">
    <property type="nucleotide sequence ID" value="XM_071028201.1"/>
</dbReference>
<keyword evidence="4 5" id="KW-0472">Membrane</keyword>
<dbReference type="PANTHER" id="PTHR23502">
    <property type="entry name" value="MAJOR FACILITATOR SUPERFAMILY"/>
    <property type="match status" value="1"/>
</dbReference>
<feature type="transmembrane region" description="Helical" evidence="5">
    <location>
        <begin position="321"/>
        <end position="340"/>
    </location>
</feature>
<keyword evidence="8" id="KW-1185">Reference proteome</keyword>
<organism evidence="7 8">
    <name type="scientific">Aspergillus lucknowensis</name>
    <dbReference type="NCBI Taxonomy" id="176173"/>
    <lineage>
        <taxon>Eukaryota</taxon>
        <taxon>Fungi</taxon>
        <taxon>Dikarya</taxon>
        <taxon>Ascomycota</taxon>
        <taxon>Pezizomycotina</taxon>
        <taxon>Eurotiomycetes</taxon>
        <taxon>Eurotiomycetidae</taxon>
        <taxon>Eurotiales</taxon>
        <taxon>Aspergillaceae</taxon>
        <taxon>Aspergillus</taxon>
        <taxon>Aspergillus subgen. Nidulantes</taxon>
    </lineage>
</organism>
<feature type="transmembrane region" description="Helical" evidence="5">
    <location>
        <begin position="87"/>
        <end position="104"/>
    </location>
</feature>
<feature type="transmembrane region" description="Helical" evidence="5">
    <location>
        <begin position="49"/>
        <end position="75"/>
    </location>
</feature>
<comment type="subcellular location">
    <subcellularLocation>
        <location evidence="1">Membrane</location>
        <topology evidence="1">Multi-pass membrane protein</topology>
    </subcellularLocation>
</comment>
<keyword evidence="3 5" id="KW-1133">Transmembrane helix</keyword>
<feature type="transmembrane region" description="Helical" evidence="5">
    <location>
        <begin position="392"/>
        <end position="413"/>
    </location>
</feature>
<dbReference type="PROSITE" id="PS00216">
    <property type="entry name" value="SUGAR_TRANSPORT_1"/>
    <property type="match status" value="1"/>
</dbReference>
<keyword evidence="2 5" id="KW-0812">Transmembrane</keyword>
<dbReference type="SUPFAM" id="SSF103473">
    <property type="entry name" value="MFS general substrate transporter"/>
    <property type="match status" value="1"/>
</dbReference>
<evidence type="ECO:0000256" key="4">
    <source>
        <dbReference type="ARBA" id="ARBA00023136"/>
    </source>
</evidence>
<dbReference type="Gene3D" id="1.20.1250.20">
    <property type="entry name" value="MFS general substrate transporter like domains"/>
    <property type="match status" value="1"/>
</dbReference>
<dbReference type="Pfam" id="PF07690">
    <property type="entry name" value="MFS_1"/>
    <property type="match status" value="1"/>
</dbReference>
<evidence type="ECO:0000256" key="1">
    <source>
        <dbReference type="ARBA" id="ARBA00004141"/>
    </source>
</evidence>
<dbReference type="PANTHER" id="PTHR23502:SF47">
    <property type="entry name" value="MAJOR FACILITATOR SUPERFAMILY (MFS) PROFILE DOMAIN-CONTAINING PROTEIN-RELATED"/>
    <property type="match status" value="1"/>
</dbReference>
<feature type="transmembrane region" description="Helical" evidence="5">
    <location>
        <begin position="204"/>
        <end position="226"/>
    </location>
</feature>
<dbReference type="InterPro" id="IPR005829">
    <property type="entry name" value="Sugar_transporter_CS"/>
</dbReference>
<evidence type="ECO:0000256" key="2">
    <source>
        <dbReference type="ARBA" id="ARBA00022692"/>
    </source>
</evidence>
<feature type="transmembrane region" description="Helical" evidence="5">
    <location>
        <begin position="116"/>
        <end position="136"/>
    </location>
</feature>
<reference evidence="7 8" key="1">
    <citation type="submission" date="2024-07" db="EMBL/GenBank/DDBJ databases">
        <title>Section-level genome sequencing and comparative genomics of Aspergillus sections Usti and Cavernicolus.</title>
        <authorList>
            <consortium name="Lawrence Berkeley National Laboratory"/>
            <person name="Nybo J.L."/>
            <person name="Vesth T.C."/>
            <person name="Theobald S."/>
            <person name="Frisvad J.C."/>
            <person name="Larsen T.O."/>
            <person name="Kjaerboelling I."/>
            <person name="Rothschild-Mancinelli K."/>
            <person name="Lyhne E.K."/>
            <person name="Kogle M.E."/>
            <person name="Barry K."/>
            <person name="Clum A."/>
            <person name="Na H."/>
            <person name="Ledsgaard L."/>
            <person name="Lin J."/>
            <person name="Lipzen A."/>
            <person name="Kuo A."/>
            <person name="Riley R."/>
            <person name="Mondo S."/>
            <person name="Labutti K."/>
            <person name="Haridas S."/>
            <person name="Pangalinan J."/>
            <person name="Salamov A.A."/>
            <person name="Simmons B.A."/>
            <person name="Magnuson J.K."/>
            <person name="Chen J."/>
            <person name="Drula E."/>
            <person name="Henrissat B."/>
            <person name="Wiebenga A."/>
            <person name="Lubbers R.J."/>
            <person name="Gomes A.C."/>
            <person name="Macurrencykelacurrency M.R."/>
            <person name="Stajich J."/>
            <person name="Grigoriev I.V."/>
            <person name="Mortensen U.H."/>
            <person name="De Vries R.P."/>
            <person name="Baker S.E."/>
            <person name="Andersen M.R."/>
        </authorList>
    </citation>
    <scope>NUCLEOTIDE SEQUENCE [LARGE SCALE GENOMIC DNA]</scope>
    <source>
        <strain evidence="7 8">CBS 449.75</strain>
    </source>
</reference>
<feature type="domain" description="Major facilitator superfamily (MFS) profile" evidence="6">
    <location>
        <begin position="51"/>
        <end position="475"/>
    </location>
</feature>
<feature type="transmembrane region" description="Helical" evidence="5">
    <location>
        <begin position="425"/>
        <end position="447"/>
    </location>
</feature>
<dbReference type="EMBL" id="JBFXLQ010000004">
    <property type="protein sequence ID" value="KAL2871246.1"/>
    <property type="molecule type" value="Genomic_DNA"/>
</dbReference>
<dbReference type="InterPro" id="IPR020846">
    <property type="entry name" value="MFS_dom"/>
</dbReference>
<name>A0ABR4M3R9_9EURO</name>
<dbReference type="InterPro" id="IPR036259">
    <property type="entry name" value="MFS_trans_sf"/>
</dbReference>
<feature type="transmembrane region" description="Helical" evidence="5">
    <location>
        <begin position="274"/>
        <end position="301"/>
    </location>
</feature>
<accession>A0ABR4M3R9</accession>